<keyword evidence="2 6" id="KW-0698">rRNA processing</keyword>
<keyword evidence="4 6" id="KW-0808">Transferase</keyword>
<accession>A0A517LXZ7</accession>
<dbReference type="PANTHER" id="PTHR31760">
    <property type="entry name" value="S-ADENOSYL-L-METHIONINE-DEPENDENT METHYLTRANSFERASES SUPERFAMILY PROTEIN"/>
    <property type="match status" value="1"/>
</dbReference>
<protein>
    <recommendedName>
        <fullName evidence="6">Ribosomal RNA small subunit methyltransferase G</fullName>
        <ecNumber evidence="6">2.1.1.-</ecNumber>
    </recommendedName>
    <alternativeName>
        <fullName evidence="6">16S rRNA 7-methylguanosine methyltransferase</fullName>
        <shortName evidence="6">16S rRNA m7G methyltransferase</shortName>
    </alternativeName>
</protein>
<evidence type="ECO:0000256" key="3">
    <source>
        <dbReference type="ARBA" id="ARBA00022603"/>
    </source>
</evidence>
<feature type="binding site" evidence="6">
    <location>
        <position position="141"/>
    </location>
    <ligand>
        <name>S-adenosyl-L-methionine</name>
        <dbReference type="ChEBI" id="CHEBI:59789"/>
    </ligand>
</feature>
<dbReference type="AlphaFoldDB" id="A0A517LXZ7"/>
<dbReference type="GO" id="GO:0005829">
    <property type="term" value="C:cytosol"/>
    <property type="evidence" value="ECO:0007669"/>
    <property type="project" value="TreeGrafter"/>
</dbReference>
<name>A0A517LXZ7_9BACT</name>
<comment type="subcellular location">
    <subcellularLocation>
        <location evidence="6">Cytoplasm</location>
    </subcellularLocation>
</comment>
<dbReference type="PANTHER" id="PTHR31760:SF0">
    <property type="entry name" value="S-ADENOSYL-L-METHIONINE-DEPENDENT METHYLTRANSFERASES SUPERFAMILY PROTEIN"/>
    <property type="match status" value="1"/>
</dbReference>
<dbReference type="SUPFAM" id="SSF53335">
    <property type="entry name" value="S-adenosyl-L-methionine-dependent methyltransferases"/>
    <property type="match status" value="1"/>
</dbReference>
<gene>
    <name evidence="6 7" type="primary">rsmG</name>
    <name evidence="7" type="ORF">EC9_16740</name>
</gene>
<dbReference type="Gene3D" id="3.40.50.150">
    <property type="entry name" value="Vaccinia Virus protein VP39"/>
    <property type="match status" value="1"/>
</dbReference>
<reference evidence="7 8" key="1">
    <citation type="submission" date="2019-02" db="EMBL/GenBank/DDBJ databases">
        <title>Deep-cultivation of Planctomycetes and their phenomic and genomic characterization uncovers novel biology.</title>
        <authorList>
            <person name="Wiegand S."/>
            <person name="Jogler M."/>
            <person name="Boedeker C."/>
            <person name="Pinto D."/>
            <person name="Vollmers J."/>
            <person name="Rivas-Marin E."/>
            <person name="Kohn T."/>
            <person name="Peeters S.H."/>
            <person name="Heuer A."/>
            <person name="Rast P."/>
            <person name="Oberbeckmann S."/>
            <person name="Bunk B."/>
            <person name="Jeske O."/>
            <person name="Meyerdierks A."/>
            <person name="Storesund J.E."/>
            <person name="Kallscheuer N."/>
            <person name="Luecker S."/>
            <person name="Lage O.M."/>
            <person name="Pohl T."/>
            <person name="Merkel B.J."/>
            <person name="Hornburger P."/>
            <person name="Mueller R.-W."/>
            <person name="Bruemmer F."/>
            <person name="Labrenz M."/>
            <person name="Spormann A.M."/>
            <person name="Op den Camp H."/>
            <person name="Overmann J."/>
            <person name="Amann R."/>
            <person name="Jetten M.S.M."/>
            <person name="Mascher T."/>
            <person name="Medema M.H."/>
            <person name="Devos D.P."/>
            <person name="Kaster A.-K."/>
            <person name="Ovreas L."/>
            <person name="Rohde M."/>
            <person name="Galperin M.Y."/>
            <person name="Jogler C."/>
        </authorList>
    </citation>
    <scope>NUCLEOTIDE SEQUENCE [LARGE SCALE GENOMIC DNA]</scope>
    <source>
        <strain evidence="7 8">EC9</strain>
    </source>
</reference>
<dbReference type="PIRSF" id="PIRSF003078">
    <property type="entry name" value="GidB"/>
    <property type="match status" value="1"/>
</dbReference>
<dbReference type="EMBL" id="CP036261">
    <property type="protein sequence ID" value="QDS87495.1"/>
    <property type="molecule type" value="Genomic_DNA"/>
</dbReference>
<keyword evidence="8" id="KW-1185">Reference proteome</keyword>
<evidence type="ECO:0000256" key="4">
    <source>
        <dbReference type="ARBA" id="ARBA00022679"/>
    </source>
</evidence>
<organism evidence="7 8">
    <name type="scientific">Rosistilla ulvae</name>
    <dbReference type="NCBI Taxonomy" id="1930277"/>
    <lineage>
        <taxon>Bacteria</taxon>
        <taxon>Pseudomonadati</taxon>
        <taxon>Planctomycetota</taxon>
        <taxon>Planctomycetia</taxon>
        <taxon>Pirellulales</taxon>
        <taxon>Pirellulaceae</taxon>
        <taxon>Rosistilla</taxon>
    </lineage>
</organism>
<keyword evidence="3 6" id="KW-0489">Methyltransferase</keyword>
<dbReference type="Pfam" id="PF02527">
    <property type="entry name" value="GidB"/>
    <property type="match status" value="1"/>
</dbReference>
<feature type="binding site" evidence="6">
    <location>
        <begin position="126"/>
        <end position="127"/>
    </location>
    <ligand>
        <name>S-adenosyl-L-methionine</name>
        <dbReference type="ChEBI" id="CHEBI:59789"/>
    </ligand>
</feature>
<comment type="function">
    <text evidence="6">Specifically methylates the N7 position of a guanine in 16S rRNA.</text>
</comment>
<keyword evidence="1 6" id="KW-0963">Cytoplasm</keyword>
<dbReference type="KEGG" id="ruv:EC9_16740"/>
<evidence type="ECO:0000256" key="1">
    <source>
        <dbReference type="ARBA" id="ARBA00022490"/>
    </source>
</evidence>
<dbReference type="NCBIfam" id="TIGR00138">
    <property type="entry name" value="rsmG_gidB"/>
    <property type="match status" value="1"/>
</dbReference>
<dbReference type="InterPro" id="IPR029063">
    <property type="entry name" value="SAM-dependent_MTases_sf"/>
</dbReference>
<comment type="caution">
    <text evidence="6">Lacks conserved residue(s) required for the propagation of feature annotation.</text>
</comment>
<comment type="similarity">
    <text evidence="6">Belongs to the methyltransferase superfamily. RNA methyltransferase RsmG family.</text>
</comment>
<dbReference type="InterPro" id="IPR003682">
    <property type="entry name" value="rRNA_ssu_MeTfrase_G"/>
</dbReference>
<dbReference type="GO" id="GO:0070043">
    <property type="term" value="F:rRNA (guanine-N7-)-methyltransferase activity"/>
    <property type="evidence" value="ECO:0007669"/>
    <property type="project" value="UniProtKB-UniRule"/>
</dbReference>
<dbReference type="RefSeq" id="WP_145093424.1">
    <property type="nucleotide sequence ID" value="NZ_CP036261.1"/>
</dbReference>
<evidence type="ECO:0000256" key="5">
    <source>
        <dbReference type="ARBA" id="ARBA00022691"/>
    </source>
</evidence>
<evidence type="ECO:0000256" key="6">
    <source>
        <dbReference type="HAMAP-Rule" id="MF_00074"/>
    </source>
</evidence>
<keyword evidence="5 6" id="KW-0949">S-adenosyl-L-methionine</keyword>
<feature type="binding site" evidence="6">
    <location>
        <position position="76"/>
    </location>
    <ligand>
        <name>S-adenosyl-L-methionine</name>
        <dbReference type="ChEBI" id="CHEBI:59789"/>
    </ligand>
</feature>
<evidence type="ECO:0000313" key="8">
    <source>
        <dbReference type="Proteomes" id="UP000319557"/>
    </source>
</evidence>
<evidence type="ECO:0000313" key="7">
    <source>
        <dbReference type="EMBL" id="QDS87495.1"/>
    </source>
</evidence>
<dbReference type="EC" id="2.1.1.-" evidence="6"/>
<dbReference type="OrthoDB" id="9808773at2"/>
<dbReference type="Proteomes" id="UP000319557">
    <property type="component" value="Chromosome"/>
</dbReference>
<dbReference type="HAMAP" id="MF_00074">
    <property type="entry name" value="16SrRNA_methyltr_G"/>
    <property type="match status" value="1"/>
</dbReference>
<evidence type="ECO:0000256" key="2">
    <source>
        <dbReference type="ARBA" id="ARBA00022552"/>
    </source>
</evidence>
<proteinExistence type="inferred from homology"/>
<sequence length="219" mass="24690">MTVEPEFLQALAQEKISLPDDQLEGLQDYARLMWEWNEKVNLTRHTTWQLFGTRDMLDVTQLANIIPDDHEVLDLGSGGGVPGIPLSIVRPDLQVSLAESVGKKAQVLNDIVSELNLPITVYAARAEDLLHDLRFDTIVVRAVGSLRKLCTWLEPHWASIGQVLAVKGPKWVEERNEARHHGVMKGLQLRKVASYQMPETENEGVILQIWKHGVPVVRK</sequence>